<name>A0A4R3YDP7_9PAST</name>
<organism evidence="1 2">
    <name type="scientific">Testudinibacter aquarius</name>
    <dbReference type="NCBI Taxonomy" id="1524974"/>
    <lineage>
        <taxon>Bacteria</taxon>
        <taxon>Pseudomonadati</taxon>
        <taxon>Pseudomonadota</taxon>
        <taxon>Gammaproteobacteria</taxon>
        <taxon>Pasteurellales</taxon>
        <taxon>Pasteurellaceae</taxon>
        <taxon>Testudinibacter</taxon>
    </lineage>
</organism>
<dbReference type="RefSeq" id="WP_157330460.1">
    <property type="nucleotide sequence ID" value="NZ_LEKL01000019.1"/>
</dbReference>
<protein>
    <submittedName>
        <fullName evidence="1">Uncharacterized protein</fullName>
    </submittedName>
</protein>
<dbReference type="EMBL" id="SMCP01000002">
    <property type="protein sequence ID" value="TCV89248.1"/>
    <property type="molecule type" value="Genomic_DNA"/>
</dbReference>
<sequence length="46" mass="4974">MNGTAIRQRHFFLLAAGNVGAEAGFVNNMPSELSTGKMRFQTALFA</sequence>
<accession>A0A4R3YDP7</accession>
<gene>
    <name evidence="1" type="ORF">EDC16_102125</name>
</gene>
<reference evidence="1 2" key="1">
    <citation type="submission" date="2019-03" db="EMBL/GenBank/DDBJ databases">
        <title>Genomic Encyclopedia of Type Strains, Phase IV (KMG-IV): sequencing the most valuable type-strain genomes for metagenomic binning, comparative biology and taxonomic classification.</title>
        <authorList>
            <person name="Goeker M."/>
        </authorList>
    </citation>
    <scope>NUCLEOTIDE SEQUENCE [LARGE SCALE GENOMIC DNA]</scope>
    <source>
        <strain evidence="1 2">DSM 28140</strain>
    </source>
</reference>
<evidence type="ECO:0000313" key="2">
    <source>
        <dbReference type="Proteomes" id="UP000294619"/>
    </source>
</evidence>
<dbReference type="AlphaFoldDB" id="A0A4R3YDP7"/>
<proteinExistence type="predicted"/>
<evidence type="ECO:0000313" key="1">
    <source>
        <dbReference type="EMBL" id="TCV89248.1"/>
    </source>
</evidence>
<comment type="caution">
    <text evidence="1">The sequence shown here is derived from an EMBL/GenBank/DDBJ whole genome shotgun (WGS) entry which is preliminary data.</text>
</comment>
<dbReference type="Proteomes" id="UP000294619">
    <property type="component" value="Unassembled WGS sequence"/>
</dbReference>